<evidence type="ECO:0000313" key="7">
    <source>
        <dbReference type="Proteomes" id="UP000694548"/>
    </source>
</evidence>
<evidence type="ECO:0000259" key="5">
    <source>
        <dbReference type="PROSITE" id="PS51828"/>
    </source>
</evidence>
<dbReference type="InterPro" id="IPR001759">
    <property type="entry name" value="PTX_dom"/>
</dbReference>
<evidence type="ECO:0000256" key="2">
    <source>
        <dbReference type="ARBA" id="ARBA00022837"/>
    </source>
</evidence>
<dbReference type="GO" id="GO:0005576">
    <property type="term" value="C:extracellular region"/>
    <property type="evidence" value="ECO:0007669"/>
    <property type="project" value="UniProtKB-SubCell"/>
</dbReference>
<comment type="cofactor">
    <cofactor evidence="4">
        <name>Ca(2+)</name>
        <dbReference type="ChEBI" id="CHEBI:29108"/>
    </cofactor>
    <text evidence="4">Binds 2 calcium ions per subunit.</text>
</comment>
<reference evidence="6" key="1">
    <citation type="submission" date="2025-08" db="UniProtKB">
        <authorList>
            <consortium name="Ensembl"/>
        </authorList>
    </citation>
    <scope>IDENTIFICATION</scope>
</reference>
<evidence type="ECO:0000256" key="4">
    <source>
        <dbReference type="RuleBase" id="RU362112"/>
    </source>
</evidence>
<dbReference type="GO" id="GO:0046872">
    <property type="term" value="F:metal ion binding"/>
    <property type="evidence" value="ECO:0007669"/>
    <property type="project" value="UniProtKB-KW"/>
</dbReference>
<protein>
    <recommendedName>
        <fullName evidence="4">Pentraxin family member</fullName>
    </recommendedName>
</protein>
<keyword evidence="4" id="KW-0732">Signal</keyword>
<keyword evidence="1 4" id="KW-0479">Metal-binding</keyword>
<reference evidence="6" key="2">
    <citation type="submission" date="2025-09" db="UniProtKB">
        <authorList>
            <consortium name="Ensembl"/>
        </authorList>
    </citation>
    <scope>IDENTIFICATION</scope>
</reference>
<dbReference type="GeneTree" id="ENSGT01100000263515"/>
<evidence type="ECO:0000256" key="3">
    <source>
        <dbReference type="PROSITE-ProRule" id="PRU01172"/>
    </source>
</evidence>
<sequence length="234" mass="26521">MRTISTMMMMMMTIMTMTDFLLKDKTVSNFSLAGSMAIKSLISPQATHFSYVEVTLQKPLSLMAFTLCMRVATELRGEREIILFAYRIPSHDELNVWRELDGRFSIYIGGEGVHFHIPELSSMQTQLCVTWDSSSGAAAFFINDKKSLTKIFKRGHIIRSEGRIVLGQDPDAFLGGFDVKQSFVGEILDVNLWDYVLSDTEVQDTFVRKRGNVIDWETTQLNINGEVVVVDVQL</sequence>
<feature type="signal peptide" evidence="4">
    <location>
        <begin position="1"/>
        <end position="18"/>
    </location>
</feature>
<proteinExistence type="inferred from homology"/>
<dbReference type="SUPFAM" id="SSF49899">
    <property type="entry name" value="Concanavalin A-like lectins/glucanases"/>
    <property type="match status" value="1"/>
</dbReference>
<keyword evidence="7" id="KW-1185">Reference proteome</keyword>
<dbReference type="InterPro" id="IPR013320">
    <property type="entry name" value="ConA-like_dom_sf"/>
</dbReference>
<gene>
    <name evidence="6" type="primary">LOC107395817</name>
</gene>
<dbReference type="Gene3D" id="2.60.120.200">
    <property type="match status" value="1"/>
</dbReference>
<evidence type="ECO:0000313" key="6">
    <source>
        <dbReference type="Ensembl" id="ENSNFUP00015031782.1"/>
    </source>
</evidence>
<dbReference type="Proteomes" id="UP000694548">
    <property type="component" value="Unassembled WGS sequence"/>
</dbReference>
<accession>A0A8C6M918</accession>
<dbReference type="SMART" id="SM00159">
    <property type="entry name" value="PTX"/>
    <property type="match status" value="1"/>
</dbReference>
<dbReference type="Ensembl" id="ENSNFUT00015033215.1">
    <property type="protein sequence ID" value="ENSNFUP00015031782.1"/>
    <property type="gene ID" value="ENSNFUG00015015410.1"/>
</dbReference>
<feature type="chain" id="PRO_5034309417" description="Pentraxin family member" evidence="4">
    <location>
        <begin position="19"/>
        <end position="234"/>
    </location>
</feature>
<organism evidence="6 7">
    <name type="scientific">Nothobranchius furzeri</name>
    <name type="common">Turquoise killifish</name>
    <dbReference type="NCBI Taxonomy" id="105023"/>
    <lineage>
        <taxon>Eukaryota</taxon>
        <taxon>Metazoa</taxon>
        <taxon>Chordata</taxon>
        <taxon>Craniata</taxon>
        <taxon>Vertebrata</taxon>
        <taxon>Euteleostomi</taxon>
        <taxon>Actinopterygii</taxon>
        <taxon>Neopterygii</taxon>
        <taxon>Teleostei</taxon>
        <taxon>Neoteleostei</taxon>
        <taxon>Acanthomorphata</taxon>
        <taxon>Ovalentaria</taxon>
        <taxon>Atherinomorphae</taxon>
        <taxon>Cyprinodontiformes</taxon>
        <taxon>Nothobranchiidae</taxon>
        <taxon>Nothobranchius</taxon>
    </lineage>
</organism>
<feature type="domain" description="Pentraxin (PTX)" evidence="5">
    <location>
        <begin position="37"/>
        <end position="234"/>
    </location>
</feature>
<name>A0A8C6M918_NOTFU</name>
<comment type="subcellular location">
    <subcellularLocation>
        <location evidence="4">Secreted</location>
    </subcellularLocation>
</comment>
<dbReference type="Pfam" id="PF00354">
    <property type="entry name" value="Pentaxin"/>
    <property type="match status" value="1"/>
</dbReference>
<evidence type="ECO:0000256" key="1">
    <source>
        <dbReference type="ARBA" id="ARBA00022723"/>
    </source>
</evidence>
<dbReference type="PROSITE" id="PS51828">
    <property type="entry name" value="PTX_2"/>
    <property type="match status" value="1"/>
</dbReference>
<dbReference type="AlphaFoldDB" id="A0A8C6M918"/>
<comment type="similarity">
    <text evidence="4">Belongs to the pentraxin family.</text>
</comment>
<dbReference type="PANTHER" id="PTHR45869">
    <property type="entry name" value="C-REACTIVE PROTEIN-RELATED"/>
    <property type="match status" value="1"/>
</dbReference>
<comment type="subunit">
    <text evidence="4">Homopentamer. Pentaxin (or pentraxin) have a discoid arrangement of 5 non-covalently bound subunits.</text>
</comment>
<comment type="caution">
    <text evidence="3">Lacks conserved residue(s) required for the propagation of feature annotation.</text>
</comment>
<keyword evidence="2 4" id="KW-0106">Calcium</keyword>
<dbReference type="PANTHER" id="PTHR45869:SF2">
    <property type="entry name" value="C-REACTIVE PROTEIN-RELATED"/>
    <property type="match status" value="1"/>
</dbReference>
<dbReference type="InterPro" id="IPR051005">
    <property type="entry name" value="Pentraxin_domain"/>
</dbReference>
<dbReference type="PRINTS" id="PR00895">
    <property type="entry name" value="PENTAXIN"/>
</dbReference>